<evidence type="ECO:0000313" key="2">
    <source>
        <dbReference type="Proteomes" id="UP001231189"/>
    </source>
</evidence>
<accession>A0AAD8WI23</accession>
<proteinExistence type="predicted"/>
<reference evidence="1" key="1">
    <citation type="submission" date="2023-07" db="EMBL/GenBank/DDBJ databases">
        <title>A chromosome-level genome assembly of Lolium multiflorum.</title>
        <authorList>
            <person name="Chen Y."/>
            <person name="Copetti D."/>
            <person name="Kolliker R."/>
            <person name="Studer B."/>
        </authorList>
    </citation>
    <scope>NUCLEOTIDE SEQUENCE</scope>
    <source>
        <strain evidence="1">02402/16</strain>
        <tissue evidence="1">Leaf</tissue>
    </source>
</reference>
<keyword evidence="2" id="KW-1185">Reference proteome</keyword>
<dbReference type="Proteomes" id="UP001231189">
    <property type="component" value="Unassembled WGS sequence"/>
</dbReference>
<evidence type="ECO:0000313" key="1">
    <source>
        <dbReference type="EMBL" id="KAK1661015.1"/>
    </source>
</evidence>
<comment type="caution">
    <text evidence="1">The sequence shown here is derived from an EMBL/GenBank/DDBJ whole genome shotgun (WGS) entry which is preliminary data.</text>
</comment>
<dbReference type="AlphaFoldDB" id="A0AAD8WI23"/>
<sequence length="96" mass="10608">MEEDLEKQMVLEQSIESAWQDEEVIHRVVEDSFETPRGPASMHGCAPRRKVAVEEISGHRCLDVEEEDPVYTFDSVATAGRGNYKGRGSGGGGIQE</sequence>
<protein>
    <submittedName>
        <fullName evidence="1">Uncharacterized protein</fullName>
    </submittedName>
</protein>
<gene>
    <name evidence="1" type="ORF">QYE76_049174</name>
</gene>
<dbReference type="EMBL" id="JAUUTY010000003">
    <property type="protein sequence ID" value="KAK1661015.1"/>
    <property type="molecule type" value="Genomic_DNA"/>
</dbReference>
<name>A0AAD8WI23_LOLMU</name>
<organism evidence="1 2">
    <name type="scientific">Lolium multiflorum</name>
    <name type="common">Italian ryegrass</name>
    <name type="synonym">Lolium perenne subsp. multiflorum</name>
    <dbReference type="NCBI Taxonomy" id="4521"/>
    <lineage>
        <taxon>Eukaryota</taxon>
        <taxon>Viridiplantae</taxon>
        <taxon>Streptophyta</taxon>
        <taxon>Embryophyta</taxon>
        <taxon>Tracheophyta</taxon>
        <taxon>Spermatophyta</taxon>
        <taxon>Magnoliopsida</taxon>
        <taxon>Liliopsida</taxon>
        <taxon>Poales</taxon>
        <taxon>Poaceae</taxon>
        <taxon>BOP clade</taxon>
        <taxon>Pooideae</taxon>
        <taxon>Poodae</taxon>
        <taxon>Poeae</taxon>
        <taxon>Poeae Chloroplast Group 2 (Poeae type)</taxon>
        <taxon>Loliodinae</taxon>
        <taxon>Loliinae</taxon>
        <taxon>Lolium</taxon>
    </lineage>
</organism>